<reference evidence="1" key="1">
    <citation type="submission" date="2020-11" db="EMBL/GenBank/DDBJ databases">
        <authorList>
            <person name="Tran Van P."/>
        </authorList>
    </citation>
    <scope>NUCLEOTIDE SEQUENCE</scope>
</reference>
<proteinExistence type="predicted"/>
<evidence type="ECO:0000313" key="1">
    <source>
        <dbReference type="EMBL" id="CAD7281617.1"/>
    </source>
</evidence>
<name>A0A7R9GIH2_9CRUS</name>
<dbReference type="AlphaFoldDB" id="A0A7R9GIH2"/>
<protein>
    <submittedName>
        <fullName evidence="1">Uncharacterized protein</fullName>
    </submittedName>
</protein>
<sequence length="61" mass="6886">MIPAVPNLGGAEPCVPKKPSWDLNKAPKHPFLILVSGAHRDFYGRLVKSYQLKKKEEDELQ</sequence>
<dbReference type="EMBL" id="CAJPEX010003023">
    <property type="protein sequence ID" value="CAG0921769.1"/>
    <property type="molecule type" value="Genomic_DNA"/>
</dbReference>
<dbReference type="Proteomes" id="UP000678499">
    <property type="component" value="Unassembled WGS sequence"/>
</dbReference>
<gene>
    <name evidence="1" type="ORF">NMOB1V02_LOCUS9257</name>
</gene>
<organism evidence="1">
    <name type="scientific">Notodromas monacha</name>
    <dbReference type="NCBI Taxonomy" id="399045"/>
    <lineage>
        <taxon>Eukaryota</taxon>
        <taxon>Metazoa</taxon>
        <taxon>Ecdysozoa</taxon>
        <taxon>Arthropoda</taxon>
        <taxon>Crustacea</taxon>
        <taxon>Oligostraca</taxon>
        <taxon>Ostracoda</taxon>
        <taxon>Podocopa</taxon>
        <taxon>Podocopida</taxon>
        <taxon>Cypridocopina</taxon>
        <taxon>Cypridoidea</taxon>
        <taxon>Cyprididae</taxon>
        <taxon>Notodromas</taxon>
    </lineage>
</organism>
<dbReference type="EMBL" id="OA885060">
    <property type="protein sequence ID" value="CAD7281617.1"/>
    <property type="molecule type" value="Genomic_DNA"/>
</dbReference>
<accession>A0A7R9GIH2</accession>
<evidence type="ECO:0000313" key="2">
    <source>
        <dbReference type="Proteomes" id="UP000678499"/>
    </source>
</evidence>
<keyword evidence="2" id="KW-1185">Reference proteome</keyword>